<dbReference type="EMBL" id="JAPHEH010000001">
    <property type="protein sequence ID" value="MDG4475750.1"/>
    <property type="molecule type" value="Genomic_DNA"/>
</dbReference>
<evidence type="ECO:0000313" key="2">
    <source>
        <dbReference type="Proteomes" id="UP001154240"/>
    </source>
</evidence>
<sequence length="57" mass="6642">MKLLNVYRSEPNDDTKKLVEIVSEGRDCESFDLNVESPDYSALLDKVFSVDQTICWW</sequence>
<dbReference type="Proteomes" id="UP001154240">
    <property type="component" value="Unassembled WGS sequence"/>
</dbReference>
<protein>
    <submittedName>
        <fullName evidence="1">Uncharacterized protein</fullName>
    </submittedName>
</protein>
<accession>A0A9X4MH52</accession>
<dbReference type="AlphaFoldDB" id="A0A9X4MH52"/>
<name>A0A9X4MH52_9BACT</name>
<organism evidence="1 2">
    <name type="scientific">Thiovibrio frasassiensis</name>
    <dbReference type="NCBI Taxonomy" id="2984131"/>
    <lineage>
        <taxon>Bacteria</taxon>
        <taxon>Pseudomonadati</taxon>
        <taxon>Thermodesulfobacteriota</taxon>
        <taxon>Desulfobulbia</taxon>
        <taxon>Desulfobulbales</taxon>
        <taxon>Thiovibrionaceae</taxon>
        <taxon>Thiovibrio</taxon>
    </lineage>
</organism>
<reference evidence="1" key="1">
    <citation type="journal article" date="2022" name="bioRxiv">
        <title>Thiovibrio frasassiensisgen. nov., sp. nov., an autotrophic, elemental sulfur disproportionating bacterium isolated from sulfidic karst sediment, and proposal of Thiovibrionaceae fam. nov.</title>
        <authorList>
            <person name="Aronson H."/>
            <person name="Thomas C."/>
            <person name="Bhattacharyya M."/>
            <person name="Eckstein S."/>
            <person name="Jensen S."/>
            <person name="Barco R."/>
            <person name="Macalady J."/>
            <person name="Amend J."/>
        </authorList>
    </citation>
    <scope>NUCLEOTIDE SEQUENCE</scope>
    <source>
        <strain evidence="1">RS19-109</strain>
    </source>
</reference>
<gene>
    <name evidence="1" type="ORF">OLX77_06200</name>
</gene>
<dbReference type="RefSeq" id="WP_307632725.1">
    <property type="nucleotide sequence ID" value="NZ_JAPHEH010000001.1"/>
</dbReference>
<keyword evidence="2" id="KW-1185">Reference proteome</keyword>
<reference evidence="1" key="2">
    <citation type="submission" date="2022-10" db="EMBL/GenBank/DDBJ databases">
        <authorList>
            <person name="Aronson H.S."/>
        </authorList>
    </citation>
    <scope>NUCLEOTIDE SEQUENCE</scope>
    <source>
        <strain evidence="1">RS19-109</strain>
    </source>
</reference>
<comment type="caution">
    <text evidence="1">The sequence shown here is derived from an EMBL/GenBank/DDBJ whole genome shotgun (WGS) entry which is preliminary data.</text>
</comment>
<proteinExistence type="predicted"/>
<evidence type="ECO:0000313" key="1">
    <source>
        <dbReference type="EMBL" id="MDG4475750.1"/>
    </source>
</evidence>